<evidence type="ECO:0000256" key="1">
    <source>
        <dbReference type="ARBA" id="ARBA00010233"/>
    </source>
</evidence>
<evidence type="ECO:0000256" key="2">
    <source>
        <dbReference type="ARBA" id="ARBA00022801"/>
    </source>
</evidence>
<dbReference type="PANTHER" id="PTHR30237">
    <property type="entry name" value="MURAMOYLTETRAPEPTIDE CARBOXYPEPTIDASE"/>
    <property type="match status" value="1"/>
</dbReference>
<dbReference type="EMBL" id="JBAWSX010000001">
    <property type="protein sequence ID" value="MEI4799807.1"/>
    <property type="molecule type" value="Genomic_DNA"/>
</dbReference>
<comment type="similarity">
    <text evidence="1">Belongs to the peptidase S66 family.</text>
</comment>
<dbReference type="Gene3D" id="3.50.30.60">
    <property type="entry name" value="LD-carboxypeptidase A C-terminal domain-like"/>
    <property type="match status" value="1"/>
</dbReference>
<evidence type="ECO:0000259" key="4">
    <source>
        <dbReference type="Pfam" id="PF17676"/>
    </source>
</evidence>
<comment type="caution">
    <text evidence="5">The sequence shown here is derived from an EMBL/GenBank/DDBJ whole genome shotgun (WGS) entry which is preliminary data.</text>
</comment>
<dbReference type="SUPFAM" id="SSF52317">
    <property type="entry name" value="Class I glutamine amidotransferase-like"/>
    <property type="match status" value="1"/>
</dbReference>
<organism evidence="5 6">
    <name type="scientific">Bacillus bruguierae</name>
    <dbReference type="NCBI Taxonomy" id="3127667"/>
    <lineage>
        <taxon>Bacteria</taxon>
        <taxon>Bacillati</taxon>
        <taxon>Bacillota</taxon>
        <taxon>Bacilli</taxon>
        <taxon>Bacillales</taxon>
        <taxon>Bacillaceae</taxon>
        <taxon>Bacillus</taxon>
    </lineage>
</organism>
<dbReference type="Proteomes" id="UP001372526">
    <property type="component" value="Unassembled WGS sequence"/>
</dbReference>
<dbReference type="SUPFAM" id="SSF141986">
    <property type="entry name" value="LD-carboxypeptidase A C-terminal domain-like"/>
    <property type="match status" value="1"/>
</dbReference>
<evidence type="ECO:0000259" key="3">
    <source>
        <dbReference type="Pfam" id="PF02016"/>
    </source>
</evidence>
<accession>A0ABU8FAU5</accession>
<reference evidence="5 6" key="1">
    <citation type="submission" date="2024-01" db="EMBL/GenBank/DDBJ databases">
        <title>Seven novel Bacillus-like species.</title>
        <authorList>
            <person name="Liu G."/>
        </authorList>
    </citation>
    <scope>NUCLEOTIDE SEQUENCE [LARGE SCALE GENOMIC DNA]</scope>
    <source>
        <strain evidence="5 6">FJAT-51639</strain>
    </source>
</reference>
<dbReference type="Gene3D" id="3.40.50.10740">
    <property type="entry name" value="Class I glutamine amidotransferase-like"/>
    <property type="match status" value="1"/>
</dbReference>
<dbReference type="InterPro" id="IPR027478">
    <property type="entry name" value="LdcA_N"/>
</dbReference>
<keyword evidence="2" id="KW-0378">Hydrolase</keyword>
<sequence length="334" mass="37591">MYIGGRRVFQLNKGDKIGVFSPSLPGTYTSPTRFERSKQFMESKGFIIVDGSLTGKCDRYRSGNIKDRVQELNEFIRNPEIKCIMSSVGGSNSNSLLPYLDYEEIKKHPKIFVGYSDVTAILLGIYAKTGMTTFYGPSLISSLGELPPYVNDTFSSFEDVLIKNETLPYEYPIYHFWTDEQLNWQTQNRPKASYQNEWVCVKEGTATGRLIAGNLMTMLSIWGSPYMPVIHKGDILMIEDCKKTAAIVEKHFSFLKINGVFEKIGGIILGKHEQFDNQGTGLTPYDILLEVMGDTDIPILADFDCCHTHPIVTMPIGGTIELNATQKTVRVLEF</sequence>
<name>A0ABU8FAU5_9BACI</name>
<gene>
    <name evidence="5" type="ORF">WAZ07_00455</name>
</gene>
<feature type="domain" description="LD-carboxypeptidase N-terminal" evidence="3">
    <location>
        <begin position="17"/>
        <end position="136"/>
    </location>
</feature>
<protein>
    <submittedName>
        <fullName evidence="5">S66 peptidase family protein</fullName>
    </submittedName>
</protein>
<dbReference type="InterPro" id="IPR029062">
    <property type="entry name" value="Class_I_gatase-like"/>
</dbReference>
<dbReference type="CDD" id="cd07062">
    <property type="entry name" value="Peptidase_S66_mccF_like"/>
    <property type="match status" value="1"/>
</dbReference>
<dbReference type="InterPro" id="IPR040449">
    <property type="entry name" value="Peptidase_S66_N"/>
</dbReference>
<dbReference type="Pfam" id="PF02016">
    <property type="entry name" value="Peptidase_S66"/>
    <property type="match status" value="1"/>
</dbReference>
<dbReference type="Pfam" id="PF17676">
    <property type="entry name" value="Peptidase_S66C"/>
    <property type="match status" value="1"/>
</dbReference>
<keyword evidence="6" id="KW-1185">Reference proteome</keyword>
<dbReference type="PIRSF" id="PIRSF028757">
    <property type="entry name" value="LD-carboxypeptidase"/>
    <property type="match status" value="1"/>
</dbReference>
<evidence type="ECO:0000313" key="6">
    <source>
        <dbReference type="Proteomes" id="UP001372526"/>
    </source>
</evidence>
<proteinExistence type="inferred from homology"/>
<feature type="domain" description="LD-carboxypeptidase C-terminal" evidence="4">
    <location>
        <begin position="207"/>
        <end position="322"/>
    </location>
</feature>
<dbReference type="InterPro" id="IPR027461">
    <property type="entry name" value="Carboxypeptidase_A_C_sf"/>
</dbReference>
<dbReference type="InterPro" id="IPR040921">
    <property type="entry name" value="Peptidase_S66C"/>
</dbReference>
<dbReference type="RefSeq" id="WP_336470890.1">
    <property type="nucleotide sequence ID" value="NZ_JBAWSX010000001.1"/>
</dbReference>
<dbReference type="InterPro" id="IPR003507">
    <property type="entry name" value="S66_fam"/>
</dbReference>
<evidence type="ECO:0000313" key="5">
    <source>
        <dbReference type="EMBL" id="MEI4799807.1"/>
    </source>
</evidence>
<dbReference type="PANTHER" id="PTHR30237:SF5">
    <property type="entry name" value="CARBOXYPEPTIDASE VC_A0337-RELATED"/>
    <property type="match status" value="1"/>
</dbReference>